<reference evidence="4" key="1">
    <citation type="submission" date="2019-03" db="EMBL/GenBank/DDBJ databases">
        <title>Long read genome sequence of the mycoparasitic Pythium oligandrum ATCC 38472 isolated from sugarbeet rhizosphere.</title>
        <authorList>
            <person name="Gaulin E."/>
        </authorList>
    </citation>
    <scope>NUCLEOTIDE SEQUENCE</scope>
    <source>
        <strain evidence="4">ATCC 38472_TT</strain>
    </source>
</reference>
<evidence type="ECO:0000313" key="4">
    <source>
        <dbReference type="EMBL" id="TMW60244.1"/>
    </source>
</evidence>
<evidence type="ECO:0000256" key="3">
    <source>
        <dbReference type="SAM" id="Phobius"/>
    </source>
</evidence>
<dbReference type="OrthoDB" id="79068at2759"/>
<proteinExistence type="predicted"/>
<comment type="caution">
    <text evidence="4">The sequence shown here is derived from an EMBL/GenBank/DDBJ whole genome shotgun (WGS) entry which is preliminary data.</text>
</comment>
<feature type="region of interest" description="Disordered" evidence="2">
    <location>
        <begin position="409"/>
        <end position="503"/>
    </location>
</feature>
<keyword evidence="3" id="KW-1133">Transmembrane helix</keyword>
<evidence type="ECO:0000313" key="5">
    <source>
        <dbReference type="Proteomes" id="UP000794436"/>
    </source>
</evidence>
<evidence type="ECO:0000256" key="1">
    <source>
        <dbReference type="SAM" id="Coils"/>
    </source>
</evidence>
<dbReference type="Gene3D" id="2.30.29.30">
    <property type="entry name" value="Pleckstrin-homology domain (PH domain)/Phosphotyrosine-binding domain (PTB)"/>
    <property type="match status" value="1"/>
</dbReference>
<dbReference type="InterPro" id="IPR011993">
    <property type="entry name" value="PH-like_dom_sf"/>
</dbReference>
<accession>A0A8K1CC03</accession>
<keyword evidence="3" id="KW-0472">Membrane</keyword>
<feature type="compositionally biased region" description="Basic and acidic residues" evidence="2">
    <location>
        <begin position="409"/>
        <end position="419"/>
    </location>
</feature>
<organism evidence="4 5">
    <name type="scientific">Pythium oligandrum</name>
    <name type="common">Mycoparasitic fungus</name>
    <dbReference type="NCBI Taxonomy" id="41045"/>
    <lineage>
        <taxon>Eukaryota</taxon>
        <taxon>Sar</taxon>
        <taxon>Stramenopiles</taxon>
        <taxon>Oomycota</taxon>
        <taxon>Peronosporomycetes</taxon>
        <taxon>Pythiales</taxon>
        <taxon>Pythiaceae</taxon>
        <taxon>Pythium</taxon>
    </lineage>
</organism>
<keyword evidence="1" id="KW-0175">Coiled coil</keyword>
<feature type="compositionally biased region" description="Basic and acidic residues" evidence="2">
    <location>
        <begin position="451"/>
        <end position="482"/>
    </location>
</feature>
<dbReference type="Proteomes" id="UP000794436">
    <property type="component" value="Unassembled WGS sequence"/>
</dbReference>
<feature type="compositionally biased region" description="Acidic residues" evidence="2">
    <location>
        <begin position="483"/>
        <end position="503"/>
    </location>
</feature>
<sequence length="503" mass="56066">MHKLKKRTNTTVAVEHKVATYRNAYGSHFECSSTCYFIMLAYSIGIAFLLVLLAVIPVRSPMSAEEAPFLIYKDNQGNAVAQRGMFGRFVLWLAGSAVIVEARGDAAAKIENQDDLKERFHEDVEAIADKFQEVSPSKTFESVAVATDDLVFSPPPPRQPPRITTDDCVLIDDVDRLFDFPGKSPQGSKKPGIFSPVTPKATFPDKTGGDSVFTFEQTSPSSSRCGSLLPDQIKRKSIGAGSAVSEPENVIAAVERRNSMLKRVEKRKEQAKSDIKHDQLDDRELEMYEYLEFVRELLEGITIKKICQKSSRVVKRFFFINPTLSVVYWNKVGNKNWISKKSSVECAAIDKVVKGINASPNLEHKGKAAKQALYLSLLTNKGRRLDLEAKDEALRQRLYRGFTRLAKEKREEKARREAEGDSAGTPSALSPSESRHGSVGATEARTGGDPSSRREPSVIRRVSAEAERMAKAEEDDPKHWREEAEESDEEGDEDETNQGDNDD</sequence>
<evidence type="ECO:0000256" key="2">
    <source>
        <dbReference type="SAM" id="MobiDB-lite"/>
    </source>
</evidence>
<feature type="coiled-coil region" evidence="1">
    <location>
        <begin position="254"/>
        <end position="281"/>
    </location>
</feature>
<dbReference type="AlphaFoldDB" id="A0A8K1CC03"/>
<feature type="transmembrane region" description="Helical" evidence="3">
    <location>
        <begin position="35"/>
        <end position="56"/>
    </location>
</feature>
<keyword evidence="3" id="KW-0812">Transmembrane</keyword>
<keyword evidence="5" id="KW-1185">Reference proteome</keyword>
<name>A0A8K1CC03_PYTOL</name>
<gene>
    <name evidence="4" type="ORF">Poli38472_000286</name>
</gene>
<protein>
    <submittedName>
        <fullName evidence="4">Uncharacterized protein</fullName>
    </submittedName>
</protein>
<dbReference type="EMBL" id="SPLM01000108">
    <property type="protein sequence ID" value="TMW60244.1"/>
    <property type="molecule type" value="Genomic_DNA"/>
</dbReference>